<dbReference type="AlphaFoldDB" id="A0A2W5QWG3"/>
<reference evidence="1 2" key="1">
    <citation type="submission" date="2017-08" db="EMBL/GenBank/DDBJ databases">
        <title>Infants hospitalized years apart are colonized by the same room-sourced microbial strains.</title>
        <authorList>
            <person name="Brooks B."/>
            <person name="Olm M.R."/>
            <person name="Firek B.A."/>
            <person name="Baker R."/>
            <person name="Thomas B.C."/>
            <person name="Morowitz M.J."/>
            <person name="Banfield J.F."/>
        </authorList>
    </citation>
    <scope>NUCLEOTIDE SEQUENCE [LARGE SCALE GENOMIC DNA]</scope>
    <source>
        <strain evidence="1">S2_005_002_R2_33</strain>
    </source>
</reference>
<dbReference type="Gene3D" id="3.40.50.1110">
    <property type="entry name" value="SGNH hydrolase"/>
    <property type="match status" value="1"/>
</dbReference>
<organism evidence="1 2">
    <name type="scientific">Novosphingobium pentaromativorans</name>
    <dbReference type="NCBI Taxonomy" id="205844"/>
    <lineage>
        <taxon>Bacteria</taxon>
        <taxon>Pseudomonadati</taxon>
        <taxon>Pseudomonadota</taxon>
        <taxon>Alphaproteobacteria</taxon>
        <taxon>Sphingomonadales</taxon>
        <taxon>Sphingomonadaceae</taxon>
        <taxon>Novosphingobium</taxon>
    </lineage>
</organism>
<dbReference type="EMBL" id="QFPX01000005">
    <property type="protein sequence ID" value="PZQ55770.1"/>
    <property type="molecule type" value="Genomic_DNA"/>
</dbReference>
<gene>
    <name evidence="1" type="ORF">DI555_07015</name>
</gene>
<accession>A0A2W5QWG3</accession>
<dbReference type="GO" id="GO:0016788">
    <property type="term" value="F:hydrolase activity, acting on ester bonds"/>
    <property type="evidence" value="ECO:0007669"/>
    <property type="project" value="UniProtKB-ARBA"/>
</dbReference>
<dbReference type="Proteomes" id="UP000249082">
    <property type="component" value="Unassembled WGS sequence"/>
</dbReference>
<proteinExistence type="predicted"/>
<dbReference type="InterPro" id="IPR036514">
    <property type="entry name" value="SGNH_hydro_sf"/>
</dbReference>
<sequence>MALNALTLSVTSGIVGRPFRSKINGLSTGKVDVLRGAPGFGVVNGTLRSEALPYTTSRVVLREWEPGVGAGYRDTAFEIPGATQVEVLAQADATLGAGRTARAIRVVHQRQPDGSLVYSLDVENDLGATTSVPLGRDTIDFPRIGLIGPSTIAQNNYGATATPWRAGNLSSGPLVWALMADRRADFRTMAKTTAPFYDGDNQAIYGATQDSYAAQIAALNARMSGAANWVAWYEVGRNDVQNNAATAADLIAWTQRDVALLRAGGAKYILLSNLWKKDTSQGGVWAVGGAGRTALDAYNAWLKTYEAANKDIVVVDYVSAYTDPASADGNPFAWVARGVGTHYSAIGAQRGGIGPVLAALRKITKPHPYPARPAESLIGALSGTGGTKTNATGTVVDGWDLTQAAATATVVGSTETINGETFQVATISAATGTGANGGQLTFAKTANIAVPAGKKVGLRCKVLIPASAVPYGLVIGLGSATGQGDASQARAFAIIPQTGDDPTTVIAAPGAAWAATPKFDGSIPQELWVETSSYVLGATGGSNVAVSIGLLFGPAVAAGDSLAIKVGQIQTFEVG</sequence>
<dbReference type="SUPFAM" id="SSF52266">
    <property type="entry name" value="SGNH hydrolase"/>
    <property type="match status" value="1"/>
</dbReference>
<comment type="caution">
    <text evidence="1">The sequence shown here is derived from an EMBL/GenBank/DDBJ whole genome shotgun (WGS) entry which is preliminary data.</text>
</comment>
<protein>
    <submittedName>
        <fullName evidence="1">Uncharacterized protein</fullName>
    </submittedName>
</protein>
<evidence type="ECO:0000313" key="1">
    <source>
        <dbReference type="EMBL" id="PZQ55770.1"/>
    </source>
</evidence>
<name>A0A2W5QWG3_9SPHN</name>
<evidence type="ECO:0000313" key="2">
    <source>
        <dbReference type="Proteomes" id="UP000249082"/>
    </source>
</evidence>